<organism evidence="2 3">
    <name type="scientific">Frankia torreyi</name>
    <dbReference type="NCBI Taxonomy" id="1856"/>
    <lineage>
        <taxon>Bacteria</taxon>
        <taxon>Bacillati</taxon>
        <taxon>Actinomycetota</taxon>
        <taxon>Actinomycetes</taxon>
        <taxon>Frankiales</taxon>
        <taxon>Frankiaceae</taxon>
        <taxon>Frankia</taxon>
    </lineage>
</organism>
<dbReference type="RefSeq" id="WP_044886756.1">
    <property type="nucleotide sequence ID" value="NZ_JYFN01000036.1"/>
</dbReference>
<feature type="region of interest" description="Disordered" evidence="1">
    <location>
        <begin position="1"/>
        <end position="24"/>
    </location>
</feature>
<dbReference type="Proteomes" id="UP000032545">
    <property type="component" value="Unassembled WGS sequence"/>
</dbReference>
<proteinExistence type="predicted"/>
<evidence type="ECO:0000313" key="3">
    <source>
        <dbReference type="Proteomes" id="UP000032545"/>
    </source>
</evidence>
<accession>A0A0D8BDP6</accession>
<gene>
    <name evidence="2" type="ORF">FF36_04210</name>
</gene>
<name>A0A0D8BDP6_9ACTN</name>
<protein>
    <submittedName>
        <fullName evidence="2">Uncharacterized protein</fullName>
    </submittedName>
</protein>
<dbReference type="PATRIC" id="fig|1502723.3.peg.3928"/>
<evidence type="ECO:0000256" key="1">
    <source>
        <dbReference type="SAM" id="MobiDB-lite"/>
    </source>
</evidence>
<reference evidence="3" key="1">
    <citation type="submission" date="2015-02" db="EMBL/GenBank/DDBJ databases">
        <title>Draft Genome of Frankia sp. CpI1-S.</title>
        <authorList>
            <person name="Oshone R.T."/>
            <person name="Ngom M."/>
            <person name="Ghodhbane-Gtari F."/>
            <person name="Gtari M."/>
            <person name="Morris K."/>
            <person name="Thomas K."/>
            <person name="Sen A."/>
            <person name="Tisa L.S."/>
        </authorList>
    </citation>
    <scope>NUCLEOTIDE SEQUENCE [LARGE SCALE GENOMIC DNA]</scope>
    <source>
        <strain evidence="3">CpI1-S</strain>
    </source>
</reference>
<sequence>MTTTSAPDSGQRFGRIVDRQPLGSGPHRVTATYLVRDDESGEIHGFDYSDIVTEGFRTIIIGERVRFEVDPPTGRAHFVIRLDLPEVDEFYR</sequence>
<keyword evidence="3" id="KW-1185">Reference proteome</keyword>
<reference evidence="2 3" key="2">
    <citation type="journal article" date="2016" name="Genome Announc.">
        <title>Permanent Draft Genome Sequences for Two Variants of Frankia sp. Strain CpI1, the First Frankia Strain Isolated from Root Nodules of Comptonia peregrina.</title>
        <authorList>
            <person name="Oshone R."/>
            <person name="Hurst S.G.IV."/>
            <person name="Abebe-Akele F."/>
            <person name="Simpson S."/>
            <person name="Morris K."/>
            <person name="Thomas W.K."/>
            <person name="Tisa L.S."/>
        </authorList>
    </citation>
    <scope>NUCLEOTIDE SEQUENCE [LARGE SCALE GENOMIC DNA]</scope>
    <source>
        <strain evidence="3">CpI1-S</strain>
    </source>
</reference>
<comment type="caution">
    <text evidence="2">The sequence shown here is derived from an EMBL/GenBank/DDBJ whole genome shotgun (WGS) entry which is preliminary data.</text>
</comment>
<evidence type="ECO:0000313" key="2">
    <source>
        <dbReference type="EMBL" id="KJE21522.1"/>
    </source>
</evidence>
<dbReference type="AlphaFoldDB" id="A0A0D8BDP6"/>
<dbReference type="EMBL" id="JYFN01000036">
    <property type="protein sequence ID" value="KJE21522.1"/>
    <property type="molecule type" value="Genomic_DNA"/>
</dbReference>
<dbReference type="OrthoDB" id="3538048at2"/>